<organism evidence="1 2">
    <name type="scientific">Flavobacterium artemisiae</name>
    <dbReference type="NCBI Taxonomy" id="2126556"/>
    <lineage>
        <taxon>Bacteria</taxon>
        <taxon>Pseudomonadati</taxon>
        <taxon>Bacteroidota</taxon>
        <taxon>Flavobacteriia</taxon>
        <taxon>Flavobacteriales</taxon>
        <taxon>Flavobacteriaceae</taxon>
        <taxon>Flavobacterium</taxon>
    </lineage>
</organism>
<name>A0ABW4HJ85_9FLAO</name>
<dbReference type="Proteomes" id="UP001597138">
    <property type="component" value="Unassembled WGS sequence"/>
</dbReference>
<accession>A0ABW4HJ85</accession>
<evidence type="ECO:0000313" key="2">
    <source>
        <dbReference type="Proteomes" id="UP001597138"/>
    </source>
</evidence>
<protein>
    <submittedName>
        <fullName evidence="1">Uncharacterized protein</fullName>
    </submittedName>
</protein>
<reference evidence="2" key="1">
    <citation type="journal article" date="2019" name="Int. J. Syst. Evol. Microbiol.">
        <title>The Global Catalogue of Microorganisms (GCM) 10K type strain sequencing project: providing services to taxonomists for standard genome sequencing and annotation.</title>
        <authorList>
            <consortium name="The Broad Institute Genomics Platform"/>
            <consortium name="The Broad Institute Genome Sequencing Center for Infectious Disease"/>
            <person name="Wu L."/>
            <person name="Ma J."/>
        </authorList>
    </citation>
    <scope>NUCLEOTIDE SEQUENCE [LARGE SCALE GENOMIC DNA]</scope>
    <source>
        <strain evidence="2">CCUG 70865</strain>
    </source>
</reference>
<sequence>MNAIENKKIKFINKIIDGRIYKIATGGIGHIQSIKNIETLNNFVDMTNITINGNFSSIDDPDVSSNYEVAFLTPFGVQIMDDNVENIVDLVPLQEFKEILIAWRDFLLTPPLNGIKI</sequence>
<gene>
    <name evidence="1" type="ORF">ACFSC2_22000</name>
</gene>
<comment type="caution">
    <text evidence="1">The sequence shown here is derived from an EMBL/GenBank/DDBJ whole genome shotgun (WGS) entry which is preliminary data.</text>
</comment>
<proteinExistence type="predicted"/>
<dbReference type="EMBL" id="JBHUDZ010000018">
    <property type="protein sequence ID" value="MFD1605425.1"/>
    <property type="molecule type" value="Genomic_DNA"/>
</dbReference>
<keyword evidence="2" id="KW-1185">Reference proteome</keyword>
<dbReference type="RefSeq" id="WP_379813245.1">
    <property type="nucleotide sequence ID" value="NZ_JBHUDZ010000018.1"/>
</dbReference>
<evidence type="ECO:0000313" key="1">
    <source>
        <dbReference type="EMBL" id="MFD1605425.1"/>
    </source>
</evidence>